<dbReference type="EMBL" id="CP000245">
    <property type="protein sequence ID" value="AEG91099.1"/>
    <property type="molecule type" value="Genomic_DNA"/>
</dbReference>
<evidence type="ECO:0000313" key="8">
    <source>
        <dbReference type="Proteomes" id="UP000008385"/>
    </source>
</evidence>
<dbReference type="HOGENOM" id="CLU_033784_0_0_4"/>
<dbReference type="PANTHER" id="PTHR21180">
    <property type="entry name" value="ENDONUCLEASE/EXONUCLEASE/PHOSPHATASE FAMILY DOMAIN-CONTAINING PROTEIN 1"/>
    <property type="match status" value="1"/>
</dbReference>
<evidence type="ECO:0000313" key="7">
    <source>
        <dbReference type="EMBL" id="AEG91099.1"/>
    </source>
</evidence>
<dbReference type="AlphaFoldDB" id="F5Y2C5"/>
<dbReference type="OrthoDB" id="9801154at2"/>
<proteinExistence type="predicted"/>
<feature type="domain" description="Radical SAM core" evidence="6">
    <location>
        <begin position="61"/>
        <end position="196"/>
    </location>
</feature>
<dbReference type="InterPro" id="IPR051675">
    <property type="entry name" value="Endo/Exo/Phosphatase_dom_1"/>
</dbReference>
<evidence type="ECO:0000256" key="3">
    <source>
        <dbReference type="ARBA" id="ARBA00022723"/>
    </source>
</evidence>
<dbReference type="GO" id="GO:0046872">
    <property type="term" value="F:metal ion binding"/>
    <property type="evidence" value="ECO:0007669"/>
    <property type="project" value="UniProtKB-KW"/>
</dbReference>
<evidence type="ECO:0000256" key="1">
    <source>
        <dbReference type="ARBA" id="ARBA00001966"/>
    </source>
</evidence>
<sequence length="421" mass="46132">MDLNTKLAILADAAKYDASCASSGGTPRDSTQGRGLGSNDGTGICHSYAPDGRCISLLKILLTNFCLYDCLYCVNRVSSNVRRARFTVDEVVQLTLDFYRRNLVEGLFLSSGIIRGPDHTMEQVVEVARRLRQEHDFRGYIHLKTIPDAAPELLQAAGRYADRLSINIELPTEAGLAQLAPEKDTAGIRRSMARLRVHIDDARGEAAEAAARPLRFVPGAAPRRAAPPAFAAAGQSTQMIVGADGADDATILATSAQLYGSYRLKRVYYSAFSPIPDASSSLPLAAPPLVREHRLYQADWLMRHYGFEAREITEGGGGMLSLQVDPKLGWALAHPERFPVDLNRAPRELLLRVPGLGVKAVDRLLLARRVRRLRAEDLKRLRVPTRKVLPFVTTADHRPARTAAGPAALRQTLAPEQAVLF</sequence>
<reference evidence="8" key="1">
    <citation type="submission" date="2006-01" db="EMBL/GenBank/DDBJ databases">
        <title>Genome of the cyst-dividing bacterium Ramlibacter tataouinensis.</title>
        <authorList>
            <person name="Barakat M."/>
            <person name="Ortet P."/>
            <person name="De Luca G."/>
            <person name="Jourlin-Castelli C."/>
            <person name="Ansaldi M."/>
            <person name="Py B."/>
            <person name="Fichant G."/>
            <person name="Coutinho P."/>
            <person name="Voulhoux R."/>
            <person name="Bastien O."/>
            <person name="Roy S."/>
            <person name="Marechal E."/>
            <person name="Henrissat B."/>
            <person name="Quentin Y."/>
            <person name="Noirot P."/>
            <person name="Filloux A."/>
            <person name="Mejean V."/>
            <person name="DuBow M."/>
            <person name="Barras F."/>
            <person name="Heulin T."/>
        </authorList>
    </citation>
    <scope>NUCLEOTIDE SEQUENCE [LARGE SCALE GENOMIC DNA]</scope>
    <source>
        <strain evidence="8">ATCC BAA-407 / DSM 14655 / LMG 21543 / TTB310</strain>
    </source>
</reference>
<keyword evidence="4" id="KW-0408">Iron</keyword>
<dbReference type="PATRIC" id="fig|365046.3.peg.41"/>
<dbReference type="NCBIfam" id="TIGR03916">
    <property type="entry name" value="rSAM_link_UDG"/>
    <property type="match status" value="1"/>
</dbReference>
<gene>
    <name evidence="7" type="ordered locus">Rta_00390</name>
</gene>
<keyword evidence="5" id="KW-0411">Iron-sulfur</keyword>
<dbReference type="Pfam" id="PF04055">
    <property type="entry name" value="Radical_SAM"/>
    <property type="match status" value="1"/>
</dbReference>
<dbReference type="GO" id="GO:0051536">
    <property type="term" value="F:iron-sulfur cluster binding"/>
    <property type="evidence" value="ECO:0007669"/>
    <property type="project" value="UniProtKB-KW"/>
</dbReference>
<accession>F5Y2C5</accession>
<dbReference type="Gene3D" id="3.20.20.70">
    <property type="entry name" value="Aldolase class I"/>
    <property type="match status" value="1"/>
</dbReference>
<protein>
    <recommendedName>
        <fullName evidence="6">Radical SAM core domain-containing protein</fullName>
    </recommendedName>
</protein>
<comment type="cofactor">
    <cofactor evidence="1">
        <name>[4Fe-4S] cluster</name>
        <dbReference type="ChEBI" id="CHEBI:49883"/>
    </cofactor>
</comment>
<dbReference type="RefSeq" id="WP_013899332.1">
    <property type="nucleotide sequence ID" value="NC_015677.1"/>
</dbReference>
<dbReference type="GO" id="GO:0003824">
    <property type="term" value="F:catalytic activity"/>
    <property type="evidence" value="ECO:0007669"/>
    <property type="project" value="InterPro"/>
</dbReference>
<evidence type="ECO:0000256" key="4">
    <source>
        <dbReference type="ARBA" id="ARBA00023004"/>
    </source>
</evidence>
<evidence type="ECO:0000259" key="6">
    <source>
        <dbReference type="Pfam" id="PF04055"/>
    </source>
</evidence>
<dbReference type="SUPFAM" id="SSF47781">
    <property type="entry name" value="RuvA domain 2-like"/>
    <property type="match status" value="1"/>
</dbReference>
<dbReference type="SUPFAM" id="SSF102114">
    <property type="entry name" value="Radical SAM enzymes"/>
    <property type="match status" value="1"/>
</dbReference>
<keyword evidence="3" id="KW-0479">Metal-binding</keyword>
<reference evidence="7 8" key="2">
    <citation type="journal article" date="2011" name="PLoS ONE">
        <title>The Cyst-Dividing Bacterium Ramlibacter tataouinensis TTB310 Genome Reveals a Well-Stocked Toolbox for Adaptation to a Desert Environment.</title>
        <authorList>
            <person name="De Luca G."/>
            <person name="Barakat M."/>
            <person name="Ortet P."/>
            <person name="Fochesato S."/>
            <person name="Jourlin-Castelli C."/>
            <person name="Ansaldi M."/>
            <person name="Py B."/>
            <person name="Fichant G."/>
            <person name="Coutinho P.M."/>
            <person name="Voulhoux R."/>
            <person name="Bastien O."/>
            <person name="Marechal E."/>
            <person name="Henrissat B."/>
            <person name="Quentin Y."/>
            <person name="Noirot P."/>
            <person name="Filloux A."/>
            <person name="Mejean V."/>
            <person name="Dubow M.S."/>
            <person name="Barras F."/>
            <person name="Barbe V."/>
            <person name="Weissenbach J."/>
            <person name="Mihalcescu I."/>
            <person name="Vermeglio A."/>
            <person name="Achouak W."/>
            <person name="Heulin T."/>
        </authorList>
    </citation>
    <scope>NUCLEOTIDE SEQUENCE [LARGE SCALE GENOMIC DNA]</scope>
    <source>
        <strain evidence="8">ATCC BAA-407 / DSM 14655 / LMG 21543 / TTB310</strain>
    </source>
</reference>
<name>F5Y2C5_RAMTT</name>
<dbReference type="Proteomes" id="UP000008385">
    <property type="component" value="Chromosome"/>
</dbReference>
<keyword evidence="8" id="KW-1185">Reference proteome</keyword>
<keyword evidence="2" id="KW-0949">S-adenosyl-L-methionine</keyword>
<dbReference type="InterPro" id="IPR013785">
    <property type="entry name" value="Aldolase_TIM"/>
</dbReference>
<dbReference type="KEGG" id="rta:Rta_00390"/>
<dbReference type="InterPro" id="IPR058240">
    <property type="entry name" value="rSAM_sf"/>
</dbReference>
<dbReference type="SFLD" id="SFLDS00029">
    <property type="entry name" value="Radical_SAM"/>
    <property type="match status" value="1"/>
</dbReference>
<dbReference type="eggNOG" id="COG4277">
    <property type="taxonomic scope" value="Bacteria"/>
</dbReference>
<evidence type="ECO:0000256" key="5">
    <source>
        <dbReference type="ARBA" id="ARBA00023014"/>
    </source>
</evidence>
<dbReference type="STRING" id="365046.Rta_00390"/>
<dbReference type="InterPro" id="IPR023874">
    <property type="entry name" value="DNA_rSAM_put"/>
</dbReference>
<organism evidence="7 8">
    <name type="scientific">Ramlibacter tataouinensis (strain ATCC BAA-407 / DSM 14655 / LMG 21543 / TTB310)</name>
    <dbReference type="NCBI Taxonomy" id="365046"/>
    <lineage>
        <taxon>Bacteria</taxon>
        <taxon>Pseudomonadati</taxon>
        <taxon>Pseudomonadota</taxon>
        <taxon>Betaproteobacteria</taxon>
        <taxon>Burkholderiales</taxon>
        <taxon>Comamonadaceae</taxon>
        <taxon>Ramlibacter</taxon>
    </lineage>
</organism>
<dbReference type="CDD" id="cd01335">
    <property type="entry name" value="Radical_SAM"/>
    <property type="match status" value="1"/>
</dbReference>
<dbReference type="SFLD" id="SFLDG01102">
    <property type="entry name" value="Uncharacterised_Radical_SAM_Su"/>
    <property type="match status" value="1"/>
</dbReference>
<dbReference type="InterPro" id="IPR007197">
    <property type="entry name" value="rSAM"/>
</dbReference>
<evidence type="ECO:0000256" key="2">
    <source>
        <dbReference type="ARBA" id="ARBA00022691"/>
    </source>
</evidence>
<dbReference type="InterPro" id="IPR010994">
    <property type="entry name" value="RuvA_2-like"/>
</dbReference>
<dbReference type="PANTHER" id="PTHR21180:SF9">
    <property type="entry name" value="TYPE II SECRETION SYSTEM PROTEIN K"/>
    <property type="match status" value="1"/>
</dbReference>